<reference evidence="1 2" key="1">
    <citation type="submission" date="2023-02" db="EMBL/GenBank/DDBJ databases">
        <title>Genome sequence of Lacticaseibacillus sp. KACC 23028.</title>
        <authorList>
            <person name="Kim S."/>
            <person name="Heo J."/>
            <person name="Kwon S.-W."/>
        </authorList>
    </citation>
    <scope>NUCLEOTIDE SEQUENCE [LARGE SCALE GENOMIC DNA]</scope>
    <source>
        <strain evidence="1 2">KACC 23028</strain>
    </source>
</reference>
<name>A0ABY7WSC4_9LACO</name>
<proteinExistence type="predicted"/>
<evidence type="ECO:0000313" key="1">
    <source>
        <dbReference type="EMBL" id="WDF83083.1"/>
    </source>
</evidence>
<organism evidence="1 2">
    <name type="scientific">Lacticaseibacillus pabuli</name>
    <dbReference type="NCBI Taxonomy" id="3025672"/>
    <lineage>
        <taxon>Bacteria</taxon>
        <taxon>Bacillati</taxon>
        <taxon>Bacillota</taxon>
        <taxon>Bacilli</taxon>
        <taxon>Lactobacillales</taxon>
        <taxon>Lactobacillaceae</taxon>
        <taxon>Lacticaseibacillus</taxon>
    </lineage>
</organism>
<sequence>MRSSLIYARTEPISTAVVTLGIDPIDMLSTASPNPRHLLLLPPVTDDYTINQHTGFNVIDGASDVERFLLSDEGKKHAWLDMRERDFADDLLPQEIAELLYLAHKKTHMTLPFYYKLQNEYARVPMPTGLVNSYWRHPDEFAAVLSAAVNRQLQTLLSAHPFWAIGNRHNRGMIPLKAQLQSQWHDMLPDGLGFDFGRAKVNNAEVRIPILRIQERQLLLGVDESADNAQELGYLLLDRKARKWHLDLN</sequence>
<dbReference type="RefSeq" id="WP_274260995.1">
    <property type="nucleotide sequence ID" value="NZ_CP117884.1"/>
</dbReference>
<gene>
    <name evidence="1" type="ORF">PQ472_02295</name>
</gene>
<dbReference type="Proteomes" id="UP001220377">
    <property type="component" value="Chromosome"/>
</dbReference>
<protein>
    <submittedName>
        <fullName evidence="1">Uncharacterized protein</fullName>
    </submittedName>
</protein>
<dbReference type="EMBL" id="CP117884">
    <property type="protein sequence ID" value="WDF83083.1"/>
    <property type="molecule type" value="Genomic_DNA"/>
</dbReference>
<keyword evidence="2" id="KW-1185">Reference proteome</keyword>
<evidence type="ECO:0000313" key="2">
    <source>
        <dbReference type="Proteomes" id="UP001220377"/>
    </source>
</evidence>
<accession>A0ABY7WSC4</accession>